<evidence type="ECO:0000256" key="1">
    <source>
        <dbReference type="ARBA" id="ARBA00022741"/>
    </source>
</evidence>
<protein>
    <submittedName>
        <fullName evidence="3">Flagellar biosynthesis protein FlhG</fullName>
    </submittedName>
</protein>
<keyword evidence="3" id="KW-0969">Cilium</keyword>
<gene>
    <name evidence="3" type="ORF">SFSGTM_18470</name>
</gene>
<organism evidence="3 4">
    <name type="scientific">Sulfuriferula nivalis</name>
    <dbReference type="NCBI Taxonomy" id="2675298"/>
    <lineage>
        <taxon>Bacteria</taxon>
        <taxon>Pseudomonadati</taxon>
        <taxon>Pseudomonadota</taxon>
        <taxon>Betaproteobacteria</taxon>
        <taxon>Nitrosomonadales</taxon>
        <taxon>Sulfuricellaceae</taxon>
        <taxon>Sulfuriferula</taxon>
    </lineage>
</organism>
<dbReference type="EMBL" id="AP021881">
    <property type="protein sequence ID" value="BBP01139.1"/>
    <property type="molecule type" value="Genomic_DNA"/>
</dbReference>
<proteinExistence type="predicted"/>
<dbReference type="InterPro" id="IPR027417">
    <property type="entry name" value="P-loop_NTPase"/>
</dbReference>
<evidence type="ECO:0000313" key="3">
    <source>
        <dbReference type="EMBL" id="BBP01139.1"/>
    </source>
</evidence>
<dbReference type="SUPFAM" id="SSF52540">
    <property type="entry name" value="P-loop containing nucleoside triphosphate hydrolases"/>
    <property type="match status" value="1"/>
</dbReference>
<sequence>MANLHIDQAAGLRRMLAGPKPRIVTLLSVLSVAEKNAMLTNLSASFAHLGNDAILIDARHRDGVGARLGRTRRAGLLAVARQECALNEVIQPIQNGFNFASVLGGNAQETHYSEQDKQRLSNVLSVLAQQYGTVIVDAELDSSDSLPVQALADGEVVIHISTSAESIKAGYALIKQLNANLGRRGFGVLVTNAEEEQAQLVYANLAKTASRYLAVPLHFMGSIPADDHLSRAARLGRSVIDAFPMAMASVAFRRIAGQLGIS</sequence>
<keyword evidence="4" id="KW-1185">Reference proteome</keyword>
<dbReference type="GO" id="GO:0005524">
    <property type="term" value="F:ATP binding"/>
    <property type="evidence" value="ECO:0007669"/>
    <property type="project" value="UniProtKB-KW"/>
</dbReference>
<dbReference type="PANTHER" id="PTHR43384:SF6">
    <property type="entry name" value="SEPTUM SITE-DETERMINING PROTEIN MIND HOMOLOG, CHLOROPLASTIC"/>
    <property type="match status" value="1"/>
</dbReference>
<dbReference type="Gene3D" id="3.40.50.300">
    <property type="entry name" value="P-loop containing nucleotide triphosphate hydrolases"/>
    <property type="match status" value="1"/>
</dbReference>
<dbReference type="Proteomes" id="UP000463939">
    <property type="component" value="Chromosome"/>
</dbReference>
<dbReference type="KEGG" id="sniv:SFSGTM_18470"/>
<keyword evidence="3" id="KW-0966">Cell projection</keyword>
<dbReference type="GO" id="GO:0005829">
    <property type="term" value="C:cytosol"/>
    <property type="evidence" value="ECO:0007669"/>
    <property type="project" value="TreeGrafter"/>
</dbReference>
<keyword evidence="1" id="KW-0547">Nucleotide-binding</keyword>
<dbReference type="PANTHER" id="PTHR43384">
    <property type="entry name" value="SEPTUM SITE-DETERMINING PROTEIN MIND HOMOLOG, CHLOROPLASTIC-RELATED"/>
    <property type="match status" value="1"/>
</dbReference>
<dbReference type="GO" id="GO:0009898">
    <property type="term" value="C:cytoplasmic side of plasma membrane"/>
    <property type="evidence" value="ECO:0007669"/>
    <property type="project" value="TreeGrafter"/>
</dbReference>
<dbReference type="InterPro" id="IPR050625">
    <property type="entry name" value="ParA/MinD_ATPase"/>
</dbReference>
<reference evidence="4" key="1">
    <citation type="submission" date="2019-11" db="EMBL/GenBank/DDBJ databases">
        <title>Isolation and characterization of a novel species in the genus Sulfuriferula.</title>
        <authorList>
            <person name="Mochizuki J."/>
            <person name="Kojima H."/>
            <person name="Fukui M."/>
        </authorList>
    </citation>
    <scope>NUCLEOTIDE SEQUENCE [LARGE SCALE GENOMIC DNA]</scope>
    <source>
        <strain evidence="4">SGTM</strain>
    </source>
</reference>
<dbReference type="RefSeq" id="WP_162084953.1">
    <property type="nucleotide sequence ID" value="NZ_AP021881.1"/>
</dbReference>
<dbReference type="AlphaFoldDB" id="A0A809RGZ2"/>
<keyword evidence="3" id="KW-0282">Flagellum</keyword>
<dbReference type="GO" id="GO:0051782">
    <property type="term" value="P:negative regulation of cell division"/>
    <property type="evidence" value="ECO:0007669"/>
    <property type="project" value="TreeGrafter"/>
</dbReference>
<evidence type="ECO:0000313" key="4">
    <source>
        <dbReference type="Proteomes" id="UP000463939"/>
    </source>
</evidence>
<keyword evidence="2" id="KW-0067">ATP-binding</keyword>
<accession>A0A809RGZ2</accession>
<evidence type="ECO:0000256" key="2">
    <source>
        <dbReference type="ARBA" id="ARBA00022840"/>
    </source>
</evidence>
<dbReference type="GO" id="GO:0016887">
    <property type="term" value="F:ATP hydrolysis activity"/>
    <property type="evidence" value="ECO:0007669"/>
    <property type="project" value="TreeGrafter"/>
</dbReference>
<name>A0A809RGZ2_9PROT</name>